<protein>
    <recommendedName>
        <fullName evidence="3">Serine aminopeptidase S33 domain-containing protein</fullName>
    </recommendedName>
</protein>
<dbReference type="EMBL" id="JBBHLI010000011">
    <property type="protein sequence ID" value="MEK9502412.1"/>
    <property type="molecule type" value="Genomic_DNA"/>
</dbReference>
<dbReference type="Gene3D" id="3.40.50.1820">
    <property type="entry name" value="alpha/beta hydrolase"/>
    <property type="match status" value="1"/>
</dbReference>
<accession>A0ABU9ECF4</accession>
<gene>
    <name evidence="1" type="ORF">WI372_15570</name>
</gene>
<keyword evidence="2" id="KW-1185">Reference proteome</keyword>
<comment type="caution">
    <text evidence="1">The sequence shown here is derived from an EMBL/GenBank/DDBJ whole genome shotgun (WGS) entry which is preliminary data.</text>
</comment>
<evidence type="ECO:0008006" key="3">
    <source>
        <dbReference type="Google" id="ProtNLM"/>
    </source>
</evidence>
<evidence type="ECO:0000313" key="2">
    <source>
        <dbReference type="Proteomes" id="UP001484239"/>
    </source>
</evidence>
<dbReference type="Proteomes" id="UP001484239">
    <property type="component" value="Unassembled WGS sequence"/>
</dbReference>
<name>A0ABU9ECF4_9BACT</name>
<proteinExistence type="predicted"/>
<organism evidence="1 2">
    <name type="scientific">Gaopeijia maritima</name>
    <dbReference type="NCBI Taxonomy" id="3119007"/>
    <lineage>
        <taxon>Bacteria</taxon>
        <taxon>Pseudomonadati</taxon>
        <taxon>Gemmatimonadota</taxon>
        <taxon>Longimicrobiia</taxon>
        <taxon>Gaopeijiales</taxon>
        <taxon>Gaopeijiaceae</taxon>
        <taxon>Gaopeijia</taxon>
    </lineage>
</organism>
<dbReference type="InterPro" id="IPR029058">
    <property type="entry name" value="AB_hydrolase_fold"/>
</dbReference>
<sequence>MRERAMVFGPANLVGIVTQPDPGKALPGAPAFVILNSGILHRVGASRLYVQLARALAEEGFTALRFDFSGVGDSEVRKDAIPVEERFVTETREAMDYLAEVAGVDRFVVGGLCSGADGAFFTSLEDERVVGLWQIDAFCYRTPRYYRRRYLPKIADPRAWAHSIKVRVAPEEVEERDEEQFVKPEYRRVFPPREVVGEGLGRLLARDVQLYFFFTGGLEDYNYADQHADTFPELDLGRKAELRFEPAATHMVTDLDHQAAFIDDMRAWSKQFGAAAREPVAV</sequence>
<dbReference type="RefSeq" id="WP_405278538.1">
    <property type="nucleotide sequence ID" value="NZ_JBBHLI010000011.1"/>
</dbReference>
<evidence type="ECO:0000313" key="1">
    <source>
        <dbReference type="EMBL" id="MEK9502412.1"/>
    </source>
</evidence>
<reference evidence="1 2" key="1">
    <citation type="submission" date="2024-02" db="EMBL/GenBank/DDBJ databases">
        <title>A novel Gemmatimonadota bacterium.</title>
        <authorList>
            <person name="Du Z.-J."/>
            <person name="Ye Y.-Q."/>
        </authorList>
    </citation>
    <scope>NUCLEOTIDE SEQUENCE [LARGE SCALE GENOMIC DNA]</scope>
    <source>
        <strain evidence="1 2">DH-20</strain>
    </source>
</reference>
<dbReference type="SUPFAM" id="SSF53474">
    <property type="entry name" value="alpha/beta-Hydrolases"/>
    <property type="match status" value="1"/>
</dbReference>